<evidence type="ECO:0000256" key="6">
    <source>
        <dbReference type="ARBA" id="ARBA00023136"/>
    </source>
</evidence>
<name>A0A918P602_9NEIS</name>
<evidence type="ECO:0000256" key="5">
    <source>
        <dbReference type="ARBA" id="ARBA00022989"/>
    </source>
</evidence>
<evidence type="ECO:0000256" key="7">
    <source>
        <dbReference type="RuleBase" id="RU362072"/>
    </source>
</evidence>
<dbReference type="NCBIfam" id="TIGR01401">
    <property type="entry name" value="fliR_like_III"/>
    <property type="match status" value="1"/>
</dbReference>
<evidence type="ECO:0000256" key="2">
    <source>
        <dbReference type="ARBA" id="ARBA00009772"/>
    </source>
</evidence>
<evidence type="ECO:0000256" key="3">
    <source>
        <dbReference type="ARBA" id="ARBA00022475"/>
    </source>
</evidence>
<dbReference type="AlphaFoldDB" id="A0A918P602"/>
<comment type="subcellular location">
    <subcellularLocation>
        <location evidence="1 7">Cell membrane</location>
        <topology evidence="1 7">Multi-pass membrane protein</topology>
    </subcellularLocation>
</comment>
<dbReference type="InterPro" id="IPR006304">
    <property type="entry name" value="T3SS_SpaR/YscT"/>
</dbReference>
<proteinExistence type="inferred from homology"/>
<comment type="caution">
    <text evidence="8">The sequence shown here is derived from an EMBL/GenBank/DDBJ whole genome shotgun (WGS) entry which is preliminary data.</text>
</comment>
<dbReference type="PANTHER" id="PTHR30065:SF1">
    <property type="entry name" value="SURFACE PRESENTATION OF ANTIGENS PROTEIN SPAR"/>
    <property type="match status" value="1"/>
</dbReference>
<feature type="transmembrane region" description="Helical" evidence="7">
    <location>
        <begin position="181"/>
        <end position="203"/>
    </location>
</feature>
<dbReference type="Pfam" id="PF01311">
    <property type="entry name" value="Bac_export_1"/>
    <property type="match status" value="1"/>
</dbReference>
<keyword evidence="3 7" id="KW-1003">Cell membrane</keyword>
<organism evidence="8 9">
    <name type="scientific">Paludibacterium paludis</name>
    <dbReference type="NCBI Taxonomy" id="1225769"/>
    <lineage>
        <taxon>Bacteria</taxon>
        <taxon>Pseudomonadati</taxon>
        <taxon>Pseudomonadota</taxon>
        <taxon>Betaproteobacteria</taxon>
        <taxon>Neisseriales</taxon>
        <taxon>Chromobacteriaceae</taxon>
        <taxon>Paludibacterium</taxon>
    </lineage>
</organism>
<dbReference type="GO" id="GO:0005886">
    <property type="term" value="C:plasma membrane"/>
    <property type="evidence" value="ECO:0007669"/>
    <property type="project" value="UniProtKB-SubCell"/>
</dbReference>
<dbReference type="PANTHER" id="PTHR30065">
    <property type="entry name" value="FLAGELLAR BIOSYNTHETIC PROTEIN FLIR"/>
    <property type="match status" value="1"/>
</dbReference>
<feature type="transmembrane region" description="Helical" evidence="7">
    <location>
        <begin position="128"/>
        <end position="147"/>
    </location>
</feature>
<feature type="transmembrane region" description="Helical" evidence="7">
    <location>
        <begin position="70"/>
        <end position="94"/>
    </location>
</feature>
<dbReference type="PRINTS" id="PR00953">
    <property type="entry name" value="TYPE3IMRPROT"/>
</dbReference>
<dbReference type="EMBL" id="BMYX01000019">
    <property type="protein sequence ID" value="GGY23957.1"/>
    <property type="molecule type" value="Genomic_DNA"/>
</dbReference>
<evidence type="ECO:0000313" key="9">
    <source>
        <dbReference type="Proteomes" id="UP000645257"/>
    </source>
</evidence>
<keyword evidence="9" id="KW-1185">Reference proteome</keyword>
<dbReference type="GO" id="GO:0006605">
    <property type="term" value="P:protein targeting"/>
    <property type="evidence" value="ECO:0007669"/>
    <property type="project" value="UniProtKB-UniRule"/>
</dbReference>
<reference evidence="8" key="1">
    <citation type="journal article" date="2014" name="Int. J. Syst. Evol. Microbiol.">
        <title>Complete genome sequence of Corynebacterium casei LMG S-19264T (=DSM 44701T), isolated from a smear-ripened cheese.</title>
        <authorList>
            <consortium name="US DOE Joint Genome Institute (JGI-PGF)"/>
            <person name="Walter F."/>
            <person name="Albersmeier A."/>
            <person name="Kalinowski J."/>
            <person name="Ruckert C."/>
        </authorList>
    </citation>
    <scope>NUCLEOTIDE SEQUENCE</scope>
    <source>
        <strain evidence="8">KCTC 32182</strain>
    </source>
</reference>
<evidence type="ECO:0000313" key="8">
    <source>
        <dbReference type="EMBL" id="GGY23957.1"/>
    </source>
</evidence>
<keyword evidence="4 7" id="KW-0812">Transmembrane</keyword>
<dbReference type="InterPro" id="IPR002010">
    <property type="entry name" value="T3SS_IM_R"/>
</dbReference>
<feature type="transmembrane region" description="Helical" evidence="7">
    <location>
        <begin position="209"/>
        <end position="231"/>
    </location>
</feature>
<feature type="transmembrane region" description="Helical" evidence="7">
    <location>
        <begin position="36"/>
        <end position="58"/>
    </location>
</feature>
<accession>A0A918P602</accession>
<dbReference type="RefSeq" id="WP_189535719.1">
    <property type="nucleotide sequence ID" value="NZ_BMYX01000019.1"/>
</dbReference>
<dbReference type="Proteomes" id="UP000645257">
    <property type="component" value="Unassembled WGS sequence"/>
</dbReference>
<protein>
    <submittedName>
        <fullName evidence="8">Type III secretion system protein SpaR</fullName>
    </submittedName>
</protein>
<keyword evidence="5 7" id="KW-1133">Transmembrane helix</keyword>
<reference evidence="8" key="2">
    <citation type="submission" date="2020-09" db="EMBL/GenBank/DDBJ databases">
        <authorList>
            <person name="Sun Q."/>
            <person name="Kim S."/>
        </authorList>
    </citation>
    <scope>NUCLEOTIDE SEQUENCE</scope>
    <source>
        <strain evidence="8">KCTC 32182</strain>
    </source>
</reference>
<evidence type="ECO:0000256" key="1">
    <source>
        <dbReference type="ARBA" id="ARBA00004651"/>
    </source>
</evidence>
<feature type="transmembrane region" description="Helical" evidence="7">
    <location>
        <begin position="12"/>
        <end position="30"/>
    </location>
</feature>
<comment type="similarity">
    <text evidence="2 7">Belongs to the FliR/MopE/SpaR family.</text>
</comment>
<keyword evidence="6 7" id="KW-0472">Membrane</keyword>
<gene>
    <name evidence="8" type="primary">spaR</name>
    <name evidence="8" type="ORF">GCM10011289_29600</name>
</gene>
<evidence type="ECO:0000256" key="4">
    <source>
        <dbReference type="ARBA" id="ARBA00022692"/>
    </source>
</evidence>
<sequence>MHSVSLESFYPLMWLAAIGYARVAPVFYLMPFLNSGVLTGMVRQCAIFLTVLGLSPLARCVLPPFDMVTYAVLLAHEALTGLVAGVVLSMPFWVFHAVGSLIDNQRGATISSTMDPANGVETSELANFFNLFAATAFLAGGGMHLLLDTLAQSYAMAPITGPLRLDLTEAFPLIGQLMTRCLLLASPVYLTMLASEVLLGVLSRFAPQLNAFSVAMTVKSALALIVMLICFGGSYTPEVAKLSHALSFAHWVAH</sequence>